<keyword evidence="3" id="KW-1185">Reference proteome</keyword>
<accession>A0A5C9A4B4</accession>
<evidence type="ECO:0000313" key="3">
    <source>
        <dbReference type="Proteomes" id="UP000321039"/>
    </source>
</evidence>
<comment type="caution">
    <text evidence="2">The sequence shown here is derived from an EMBL/GenBank/DDBJ whole genome shotgun (WGS) entry which is preliminary data.</text>
</comment>
<evidence type="ECO:0000313" key="2">
    <source>
        <dbReference type="EMBL" id="TXS95566.1"/>
    </source>
</evidence>
<organism evidence="2 3">
    <name type="scientific">Parahaliea maris</name>
    <dbReference type="NCBI Taxonomy" id="2716870"/>
    <lineage>
        <taxon>Bacteria</taxon>
        <taxon>Pseudomonadati</taxon>
        <taxon>Pseudomonadota</taxon>
        <taxon>Gammaproteobacteria</taxon>
        <taxon>Cellvibrionales</taxon>
        <taxon>Halieaceae</taxon>
        <taxon>Parahaliea</taxon>
    </lineage>
</organism>
<dbReference type="Proteomes" id="UP000321039">
    <property type="component" value="Unassembled WGS sequence"/>
</dbReference>
<gene>
    <name evidence="2" type="ORF">FV139_06705</name>
</gene>
<sequence>MKLSEAASWAEIVSAVGLIVSLVYVGVQVTDNTSATRSETASHANSEFIGFYNMVSGNAELAEIWLRGIRNPENLTDIEAVRFVFVLHTVMLQFQNNFYLVEEGTLDPRMLDAINSTLGTIRGTPGFEYYWTNRKSLFFPEYQTYIETLMYEREGEANALYRDVKSA</sequence>
<protein>
    <recommendedName>
        <fullName evidence="4">DUF4760 domain-containing protein</fullName>
    </recommendedName>
</protein>
<evidence type="ECO:0000256" key="1">
    <source>
        <dbReference type="SAM" id="Phobius"/>
    </source>
</evidence>
<name>A0A5C9A4B4_9GAMM</name>
<keyword evidence="1" id="KW-1133">Transmembrane helix</keyword>
<keyword evidence="1" id="KW-0812">Transmembrane</keyword>
<evidence type="ECO:0008006" key="4">
    <source>
        <dbReference type="Google" id="ProtNLM"/>
    </source>
</evidence>
<reference evidence="2 3" key="1">
    <citation type="submission" date="2019-08" db="EMBL/GenBank/DDBJ databases">
        <title>Parahaliea maris sp. nov., isolated from the surface seawater.</title>
        <authorList>
            <person name="Liu Y."/>
        </authorList>
    </citation>
    <scope>NUCLEOTIDE SEQUENCE [LARGE SCALE GENOMIC DNA]</scope>
    <source>
        <strain evidence="2 3">HSLHS9</strain>
    </source>
</reference>
<keyword evidence="1" id="KW-0472">Membrane</keyword>
<dbReference type="AlphaFoldDB" id="A0A5C9A4B4"/>
<proteinExistence type="predicted"/>
<feature type="transmembrane region" description="Helical" evidence="1">
    <location>
        <begin position="6"/>
        <end position="27"/>
    </location>
</feature>
<dbReference type="EMBL" id="VRZA01000002">
    <property type="protein sequence ID" value="TXS95566.1"/>
    <property type="molecule type" value="Genomic_DNA"/>
</dbReference>
<dbReference type="RefSeq" id="WP_148067477.1">
    <property type="nucleotide sequence ID" value="NZ_VRZA01000002.1"/>
</dbReference>